<evidence type="ECO:0000256" key="6">
    <source>
        <dbReference type="SAM" id="Phobius"/>
    </source>
</evidence>
<proteinExistence type="inferred from homology"/>
<dbReference type="PANTHER" id="PTHR22911:SF6">
    <property type="entry name" value="SOLUTE CARRIER FAMILY 35 MEMBER G1"/>
    <property type="match status" value="1"/>
</dbReference>
<dbReference type="GO" id="GO:0016020">
    <property type="term" value="C:membrane"/>
    <property type="evidence" value="ECO:0007669"/>
    <property type="project" value="UniProtKB-SubCell"/>
</dbReference>
<gene>
    <name evidence="8" type="ORF">GR170_17405</name>
</gene>
<sequence length="306" mass="32640">MTLPSPRPKSPALTGAALMVLAGALFAVVNALLQYGAMMLHLPPTRLAFWQYAIALLCALPWLVRNVKVALGTRALPAHLLRVAFAVAGVQFWTIGLQQVPVWQAIALILLSPFFVTLGAGLLLKEQLTLERWIAVLGGILGGVIILAPWSDAFRPAALLPVIAAACWAATTLMTKRMTKTQSPEALTFFLLLLLTPVNAVIAAGSGLAIGSGEVTLLLLAIGILTALAQYLLARAYSIADAAYLQPFDQLKLPLNVGLNLAFFGFVPPGSMWLGSLLILVASFYLLRQEMPRDQAPAQPAQPSSM</sequence>
<keyword evidence="4 6" id="KW-1133">Transmembrane helix</keyword>
<dbReference type="InterPro" id="IPR000620">
    <property type="entry name" value="EamA_dom"/>
</dbReference>
<keyword evidence="5 6" id="KW-0472">Membrane</keyword>
<keyword evidence="9" id="KW-1185">Reference proteome</keyword>
<comment type="subcellular location">
    <subcellularLocation>
        <location evidence="1">Membrane</location>
        <topology evidence="1">Multi-pass membrane protein</topology>
    </subcellularLocation>
</comment>
<dbReference type="RefSeq" id="WP_160895736.1">
    <property type="nucleotide sequence ID" value="NZ_WUMU01000019.1"/>
</dbReference>
<feature type="transmembrane region" description="Helical" evidence="6">
    <location>
        <begin position="255"/>
        <end position="287"/>
    </location>
</feature>
<comment type="caution">
    <text evidence="8">The sequence shown here is derived from an EMBL/GenBank/DDBJ whole genome shotgun (WGS) entry which is preliminary data.</text>
</comment>
<comment type="similarity">
    <text evidence="2">Belongs to the drug/metabolite transporter (DMT) superfamily. 10 TMS drug/metabolite exporter (DME) (TC 2.A.7.3) family.</text>
</comment>
<dbReference type="Pfam" id="PF00892">
    <property type="entry name" value="EamA"/>
    <property type="match status" value="2"/>
</dbReference>
<evidence type="ECO:0000259" key="7">
    <source>
        <dbReference type="Pfam" id="PF00892"/>
    </source>
</evidence>
<dbReference type="EMBL" id="WUMU01000019">
    <property type="protein sequence ID" value="MXN19613.1"/>
    <property type="molecule type" value="Genomic_DNA"/>
</dbReference>
<dbReference type="AlphaFoldDB" id="A0A6L7GA28"/>
<dbReference type="PANTHER" id="PTHR22911">
    <property type="entry name" value="ACYL-MALONYL CONDENSING ENZYME-RELATED"/>
    <property type="match status" value="1"/>
</dbReference>
<evidence type="ECO:0000256" key="1">
    <source>
        <dbReference type="ARBA" id="ARBA00004141"/>
    </source>
</evidence>
<evidence type="ECO:0000256" key="3">
    <source>
        <dbReference type="ARBA" id="ARBA00022692"/>
    </source>
</evidence>
<feature type="transmembrane region" description="Helical" evidence="6">
    <location>
        <begin position="12"/>
        <end position="35"/>
    </location>
</feature>
<protein>
    <submittedName>
        <fullName evidence="8">EamA family transporter</fullName>
    </submittedName>
</protein>
<evidence type="ECO:0000256" key="2">
    <source>
        <dbReference type="ARBA" id="ARBA00009853"/>
    </source>
</evidence>
<feature type="domain" description="EamA" evidence="7">
    <location>
        <begin position="157"/>
        <end position="286"/>
    </location>
</feature>
<name>A0A6L7GA28_9RHOB</name>
<feature type="transmembrane region" description="Helical" evidence="6">
    <location>
        <begin position="102"/>
        <end position="124"/>
    </location>
</feature>
<accession>A0A6L7GA28</accession>
<organism evidence="8 9">
    <name type="scientific">Pseudooceanicola albus</name>
    <dbReference type="NCBI Taxonomy" id="2692189"/>
    <lineage>
        <taxon>Bacteria</taxon>
        <taxon>Pseudomonadati</taxon>
        <taxon>Pseudomonadota</taxon>
        <taxon>Alphaproteobacteria</taxon>
        <taxon>Rhodobacterales</taxon>
        <taxon>Paracoccaceae</taxon>
        <taxon>Pseudooceanicola</taxon>
    </lineage>
</organism>
<keyword evidence="3 6" id="KW-0812">Transmembrane</keyword>
<feature type="transmembrane region" description="Helical" evidence="6">
    <location>
        <begin position="215"/>
        <end position="234"/>
    </location>
</feature>
<feature type="transmembrane region" description="Helical" evidence="6">
    <location>
        <begin position="76"/>
        <end position="96"/>
    </location>
</feature>
<feature type="transmembrane region" description="Helical" evidence="6">
    <location>
        <begin position="133"/>
        <end position="151"/>
    </location>
</feature>
<dbReference type="SUPFAM" id="SSF103481">
    <property type="entry name" value="Multidrug resistance efflux transporter EmrE"/>
    <property type="match status" value="2"/>
</dbReference>
<reference evidence="8 9" key="1">
    <citation type="submission" date="2019-12" db="EMBL/GenBank/DDBJ databases">
        <authorList>
            <person name="Li M."/>
        </authorList>
    </citation>
    <scope>NUCLEOTIDE SEQUENCE [LARGE SCALE GENOMIC DNA]</scope>
    <source>
        <strain evidence="8 9">GBMRC 2024</strain>
    </source>
</reference>
<evidence type="ECO:0000256" key="4">
    <source>
        <dbReference type="ARBA" id="ARBA00022989"/>
    </source>
</evidence>
<evidence type="ECO:0000313" key="9">
    <source>
        <dbReference type="Proteomes" id="UP000477911"/>
    </source>
</evidence>
<feature type="transmembrane region" description="Helical" evidence="6">
    <location>
        <begin position="187"/>
        <end position="209"/>
    </location>
</feature>
<evidence type="ECO:0000313" key="8">
    <source>
        <dbReference type="EMBL" id="MXN19613.1"/>
    </source>
</evidence>
<dbReference type="Proteomes" id="UP000477911">
    <property type="component" value="Unassembled WGS sequence"/>
</dbReference>
<feature type="domain" description="EamA" evidence="7">
    <location>
        <begin position="15"/>
        <end position="147"/>
    </location>
</feature>
<dbReference type="InterPro" id="IPR037185">
    <property type="entry name" value="EmrE-like"/>
</dbReference>
<evidence type="ECO:0000256" key="5">
    <source>
        <dbReference type="ARBA" id="ARBA00023136"/>
    </source>
</evidence>
<feature type="transmembrane region" description="Helical" evidence="6">
    <location>
        <begin position="47"/>
        <end position="64"/>
    </location>
</feature>